<dbReference type="GO" id="GO:0004807">
    <property type="term" value="F:triose-phosphate isomerase activity"/>
    <property type="evidence" value="ECO:0007669"/>
    <property type="project" value="UniProtKB-UniRule"/>
</dbReference>
<comment type="subcellular location">
    <subcellularLocation>
        <location evidence="9 10">Cytoplasm</location>
    </subcellularLocation>
</comment>
<dbReference type="PANTHER" id="PTHR21139">
    <property type="entry name" value="TRIOSEPHOSPHATE ISOMERASE"/>
    <property type="match status" value="1"/>
</dbReference>
<dbReference type="eggNOG" id="COG0149">
    <property type="taxonomic scope" value="Bacteria"/>
</dbReference>
<dbReference type="InterPro" id="IPR035990">
    <property type="entry name" value="TIM_sf"/>
</dbReference>
<dbReference type="EMBL" id="CP001678">
    <property type="protein sequence ID" value="ACT59382.1"/>
    <property type="molecule type" value="Genomic_DNA"/>
</dbReference>
<dbReference type="Proteomes" id="UP000002745">
    <property type="component" value="Chromosome"/>
</dbReference>
<dbReference type="FunFam" id="3.20.20.70:FF:000016">
    <property type="entry name" value="Triosephosphate isomerase"/>
    <property type="match status" value="1"/>
</dbReference>
<dbReference type="PROSITE" id="PS00171">
    <property type="entry name" value="TIM_1"/>
    <property type="match status" value="1"/>
</dbReference>
<dbReference type="CDD" id="cd00311">
    <property type="entry name" value="TIM"/>
    <property type="match status" value="1"/>
</dbReference>
<dbReference type="KEGG" id="hba:Hbal_1694"/>
<feature type="binding site" evidence="9">
    <location>
        <begin position="11"/>
        <end position="13"/>
    </location>
    <ligand>
        <name>substrate</name>
    </ligand>
</feature>
<keyword evidence="7 9" id="KW-0324">Glycolysis</keyword>
<evidence type="ECO:0000256" key="2">
    <source>
        <dbReference type="ARBA" id="ARBA00004680"/>
    </source>
</evidence>
<feature type="binding site" evidence="9">
    <location>
        <position position="173"/>
    </location>
    <ligand>
        <name>substrate</name>
    </ligand>
</feature>
<evidence type="ECO:0000256" key="3">
    <source>
        <dbReference type="ARBA" id="ARBA00004939"/>
    </source>
</evidence>
<evidence type="ECO:0000256" key="6">
    <source>
        <dbReference type="ARBA" id="ARBA00022490"/>
    </source>
</evidence>
<dbReference type="InterPro" id="IPR020861">
    <property type="entry name" value="Triosephosphate_isomerase_AS"/>
</dbReference>
<feature type="active site" description="Electrophile" evidence="9">
    <location>
        <position position="97"/>
    </location>
</feature>
<evidence type="ECO:0000256" key="9">
    <source>
        <dbReference type="HAMAP-Rule" id="MF_00147"/>
    </source>
</evidence>
<dbReference type="UniPathway" id="UPA00138"/>
<evidence type="ECO:0000256" key="1">
    <source>
        <dbReference type="ARBA" id="ARBA00000148"/>
    </source>
</evidence>
<comment type="catalytic activity">
    <reaction evidence="9 10">
        <text>D-glyceraldehyde 3-phosphate = dihydroxyacetone phosphate</text>
        <dbReference type="Rhea" id="RHEA:18585"/>
        <dbReference type="ChEBI" id="CHEBI:57642"/>
        <dbReference type="ChEBI" id="CHEBI:59776"/>
        <dbReference type="EC" id="5.3.1.1"/>
    </reaction>
</comment>
<dbReference type="AlphaFoldDB" id="C6XJT7"/>
<evidence type="ECO:0000256" key="7">
    <source>
        <dbReference type="ARBA" id="ARBA00023152"/>
    </source>
</evidence>
<dbReference type="RefSeq" id="WP_015827532.1">
    <property type="nucleotide sequence ID" value="NC_012982.1"/>
</dbReference>
<feature type="binding site" evidence="9">
    <location>
        <begin position="233"/>
        <end position="234"/>
    </location>
    <ligand>
        <name>substrate</name>
    </ligand>
</feature>
<comment type="subunit">
    <text evidence="9 10">Homodimer.</text>
</comment>
<dbReference type="UniPathway" id="UPA01066"/>
<dbReference type="HAMAP" id="MF_00147_B">
    <property type="entry name" value="TIM_B"/>
    <property type="match status" value="1"/>
</dbReference>
<keyword evidence="8 9" id="KW-0413">Isomerase</keyword>
<keyword evidence="12" id="KW-1185">Reference proteome</keyword>
<organism evidence="11 12">
    <name type="scientific">Hirschia baltica (strain ATCC 49814 / DSM 5838 / IFAM 1418)</name>
    <dbReference type="NCBI Taxonomy" id="582402"/>
    <lineage>
        <taxon>Bacteria</taxon>
        <taxon>Pseudomonadati</taxon>
        <taxon>Pseudomonadota</taxon>
        <taxon>Alphaproteobacteria</taxon>
        <taxon>Hyphomonadales</taxon>
        <taxon>Hyphomonadaceae</taxon>
        <taxon>Hirschia</taxon>
    </lineage>
</organism>
<evidence type="ECO:0000313" key="11">
    <source>
        <dbReference type="EMBL" id="ACT59382.1"/>
    </source>
</evidence>
<evidence type="ECO:0000256" key="4">
    <source>
        <dbReference type="ARBA" id="ARBA00007422"/>
    </source>
</evidence>
<protein>
    <recommendedName>
        <fullName evidence="9 10">Triosephosphate isomerase</fullName>
        <shortName evidence="9">TIM</shortName>
        <shortName evidence="9">TPI</shortName>
        <ecNumber evidence="9 10">5.3.1.1</ecNumber>
    </recommendedName>
    <alternativeName>
        <fullName evidence="9">Triose-phosphate isomerase</fullName>
    </alternativeName>
</protein>
<dbReference type="InterPro" id="IPR022896">
    <property type="entry name" value="TrioseP_Isoase_bac/euk"/>
</dbReference>
<comment type="similarity">
    <text evidence="4 9 10">Belongs to the triosephosphate isomerase family.</text>
</comment>
<keyword evidence="6 9" id="KW-0963">Cytoplasm</keyword>
<gene>
    <name evidence="9" type="primary">tpiA</name>
    <name evidence="11" type="ordered locus">Hbal_1694</name>
</gene>
<sequence>MSNAKPLFVGNWKMNGFRANLTEILNVEESIAKTPFHGDVVICPPATLAALAVDALKKSVIQIGGQDCHAEEAGAFTGDISAEKWKDLGAGYVIVGHSERRAYYQEDNKAVKAKSKAVLRAGLVPIICIGESLEERKAGKTLEIISAQIDGCIPDEAQSAPIAVGYEPVWAIGSGLTPTLEEISEAHKVIREALHKKIGDKADLTPIVYGGSLKPSNAKEILAILGVDGGLVGGASLKAVDFLEIIRACDQ</sequence>
<dbReference type="SUPFAM" id="SSF51351">
    <property type="entry name" value="Triosephosphate isomerase (TIM)"/>
    <property type="match status" value="1"/>
</dbReference>
<dbReference type="STRING" id="582402.Hbal_1694"/>
<name>C6XJT7_HIRBI</name>
<dbReference type="OrthoDB" id="9809429at2"/>
<dbReference type="GO" id="GO:0006096">
    <property type="term" value="P:glycolytic process"/>
    <property type="evidence" value="ECO:0007669"/>
    <property type="project" value="UniProtKB-UniRule"/>
</dbReference>
<comment type="function">
    <text evidence="9">Involved in the gluconeogenesis. Catalyzes stereospecifically the conversion of dihydroxyacetone phosphate (DHAP) to D-glyceraldehyde-3-phosphate (G3P).</text>
</comment>
<dbReference type="GO" id="GO:0019563">
    <property type="term" value="P:glycerol catabolic process"/>
    <property type="evidence" value="ECO:0007669"/>
    <property type="project" value="TreeGrafter"/>
</dbReference>
<dbReference type="PANTHER" id="PTHR21139:SF42">
    <property type="entry name" value="TRIOSEPHOSPHATE ISOMERASE"/>
    <property type="match status" value="1"/>
</dbReference>
<dbReference type="GO" id="GO:0046166">
    <property type="term" value="P:glyceraldehyde-3-phosphate biosynthetic process"/>
    <property type="evidence" value="ECO:0007669"/>
    <property type="project" value="TreeGrafter"/>
</dbReference>
<dbReference type="UniPathway" id="UPA00109">
    <property type="reaction ID" value="UER00189"/>
</dbReference>
<dbReference type="HOGENOM" id="CLU_024251_2_1_5"/>
<evidence type="ECO:0000313" key="12">
    <source>
        <dbReference type="Proteomes" id="UP000002745"/>
    </source>
</evidence>
<dbReference type="GO" id="GO:0005829">
    <property type="term" value="C:cytosol"/>
    <property type="evidence" value="ECO:0007669"/>
    <property type="project" value="TreeGrafter"/>
</dbReference>
<dbReference type="InterPro" id="IPR000652">
    <property type="entry name" value="Triosephosphate_isomerase"/>
</dbReference>
<evidence type="ECO:0000256" key="8">
    <source>
        <dbReference type="ARBA" id="ARBA00023235"/>
    </source>
</evidence>
<dbReference type="EC" id="5.3.1.1" evidence="9 10"/>
<evidence type="ECO:0000256" key="10">
    <source>
        <dbReference type="RuleBase" id="RU363013"/>
    </source>
</evidence>
<dbReference type="Pfam" id="PF00121">
    <property type="entry name" value="TIM"/>
    <property type="match status" value="1"/>
</dbReference>
<feature type="binding site" evidence="9">
    <location>
        <position position="212"/>
    </location>
    <ligand>
        <name>substrate</name>
    </ligand>
</feature>
<evidence type="ECO:0000256" key="5">
    <source>
        <dbReference type="ARBA" id="ARBA00022432"/>
    </source>
</evidence>
<accession>C6XJT7</accession>
<comment type="pathway">
    <text evidence="9 10">Carbohydrate biosynthesis; gluconeogenesis.</text>
</comment>
<dbReference type="NCBIfam" id="TIGR00419">
    <property type="entry name" value="tim"/>
    <property type="match status" value="1"/>
</dbReference>
<dbReference type="InterPro" id="IPR013785">
    <property type="entry name" value="Aldolase_TIM"/>
</dbReference>
<comment type="pathway">
    <text evidence="3">Carbohydrate metabolism; erythritol degradation.</text>
</comment>
<reference evidence="12" key="1">
    <citation type="journal article" date="2011" name="J. Bacteriol.">
        <title>Genome sequences of eight morphologically diverse alphaproteobacteria.</title>
        <authorList>
            <consortium name="US DOE Joint Genome Institute"/>
            <person name="Brown P.J."/>
            <person name="Kysela D.T."/>
            <person name="Buechlein A."/>
            <person name="Hemmerich C."/>
            <person name="Brun Y.V."/>
        </authorList>
    </citation>
    <scope>NUCLEOTIDE SEQUENCE [LARGE SCALE GENOMIC DNA]</scope>
    <source>
        <strain evidence="12">ATCC 49814 / DSM 5838 / IFAM 1418</strain>
    </source>
</reference>
<dbReference type="Gene3D" id="3.20.20.70">
    <property type="entry name" value="Aldolase class I"/>
    <property type="match status" value="1"/>
</dbReference>
<feature type="active site" description="Proton acceptor" evidence="9">
    <location>
        <position position="167"/>
    </location>
</feature>
<comment type="catalytic activity">
    <reaction evidence="1">
        <text>L-erythrulose 1-phosphate = D-erythrulose 4-phosphate</text>
        <dbReference type="Rhea" id="RHEA:49588"/>
        <dbReference type="ChEBI" id="CHEBI:58002"/>
        <dbReference type="ChEBI" id="CHEBI:90796"/>
        <dbReference type="EC" id="5.3.1.33"/>
    </reaction>
</comment>
<comment type="pathway">
    <text evidence="2 9 10">Carbohydrate degradation; glycolysis; D-glyceraldehyde 3-phosphate from glycerone phosphate: step 1/1.</text>
</comment>
<proteinExistence type="inferred from homology"/>
<dbReference type="PROSITE" id="PS51440">
    <property type="entry name" value="TIM_2"/>
    <property type="match status" value="1"/>
</dbReference>
<keyword evidence="5 9" id="KW-0312">Gluconeogenesis</keyword>
<dbReference type="GO" id="GO:0006094">
    <property type="term" value="P:gluconeogenesis"/>
    <property type="evidence" value="ECO:0007669"/>
    <property type="project" value="UniProtKB-UniRule"/>
</dbReference>